<reference evidence="9 10" key="1">
    <citation type="submission" date="2019-01" db="EMBL/GenBank/DDBJ databases">
        <title>Draft genomes of a novel of Aminipila strains.</title>
        <authorList>
            <person name="Ma S."/>
        </authorList>
    </citation>
    <scope>NUCLEOTIDE SEQUENCE [LARGE SCALE GENOMIC DNA]</scope>
    <source>
        <strain evidence="10">JN-39</strain>
    </source>
</reference>
<dbReference type="GO" id="GO:0008409">
    <property type="term" value="F:5'-3' exonuclease activity"/>
    <property type="evidence" value="ECO:0007669"/>
    <property type="project" value="InterPro"/>
</dbReference>
<dbReference type="OrthoDB" id="9809852at2"/>
<evidence type="ECO:0000256" key="4">
    <source>
        <dbReference type="ARBA" id="ARBA00022801"/>
    </source>
</evidence>
<evidence type="ECO:0000256" key="1">
    <source>
        <dbReference type="ARBA" id="ARBA00005915"/>
    </source>
</evidence>
<evidence type="ECO:0000313" key="9">
    <source>
        <dbReference type="EMBL" id="QAT42587.1"/>
    </source>
</evidence>
<proteinExistence type="inferred from homology"/>
<comment type="similarity">
    <text evidence="1">Belongs to the RecJ family.</text>
</comment>
<dbReference type="SUPFAM" id="SSF64182">
    <property type="entry name" value="DHH phosphoesterases"/>
    <property type="match status" value="1"/>
</dbReference>
<dbReference type="Pfam" id="PF01368">
    <property type="entry name" value="DHH"/>
    <property type="match status" value="1"/>
</dbReference>
<keyword evidence="5 9" id="KW-0269">Exonuclease</keyword>
<dbReference type="GO" id="GO:0006281">
    <property type="term" value="P:DNA repair"/>
    <property type="evidence" value="ECO:0007669"/>
    <property type="project" value="InterPro"/>
</dbReference>
<dbReference type="GO" id="GO:0003676">
    <property type="term" value="F:nucleic acid binding"/>
    <property type="evidence" value="ECO:0007669"/>
    <property type="project" value="InterPro"/>
</dbReference>
<keyword evidence="10" id="KW-1185">Reference proteome</keyword>
<evidence type="ECO:0000259" key="6">
    <source>
        <dbReference type="Pfam" id="PF01368"/>
    </source>
</evidence>
<dbReference type="PANTHER" id="PTHR30255">
    <property type="entry name" value="SINGLE-STRANDED-DNA-SPECIFIC EXONUCLEASE RECJ"/>
    <property type="match status" value="1"/>
</dbReference>
<keyword evidence="3" id="KW-0540">Nuclease</keyword>
<dbReference type="GO" id="GO:0006310">
    <property type="term" value="P:DNA recombination"/>
    <property type="evidence" value="ECO:0007669"/>
    <property type="project" value="InterPro"/>
</dbReference>
<evidence type="ECO:0000313" key="10">
    <source>
        <dbReference type="Proteomes" id="UP000287601"/>
    </source>
</evidence>
<evidence type="ECO:0000256" key="2">
    <source>
        <dbReference type="ARBA" id="ARBA00019841"/>
    </source>
</evidence>
<protein>
    <recommendedName>
        <fullName evidence="2">Single-stranded-DNA-specific exonuclease RecJ</fullName>
    </recommendedName>
</protein>
<dbReference type="Proteomes" id="UP000287601">
    <property type="component" value="Chromosome"/>
</dbReference>
<dbReference type="InterPro" id="IPR004610">
    <property type="entry name" value="RecJ"/>
</dbReference>
<dbReference type="Pfam" id="PF17768">
    <property type="entry name" value="RecJ_OB"/>
    <property type="match status" value="1"/>
</dbReference>
<dbReference type="AlphaFoldDB" id="A0A410PUF8"/>
<dbReference type="InterPro" id="IPR038763">
    <property type="entry name" value="DHH_sf"/>
</dbReference>
<evidence type="ECO:0000259" key="8">
    <source>
        <dbReference type="Pfam" id="PF17768"/>
    </source>
</evidence>
<keyword evidence="4" id="KW-0378">Hydrolase</keyword>
<dbReference type="InterPro" id="IPR001667">
    <property type="entry name" value="DDH_dom"/>
</dbReference>
<dbReference type="InterPro" id="IPR041122">
    <property type="entry name" value="RecJ_OB"/>
</dbReference>
<dbReference type="Gene3D" id="3.90.1640.30">
    <property type="match status" value="1"/>
</dbReference>
<dbReference type="NCBIfam" id="TIGR00644">
    <property type="entry name" value="recJ"/>
    <property type="match status" value="1"/>
</dbReference>
<feature type="domain" description="DHHA1" evidence="7">
    <location>
        <begin position="361"/>
        <end position="449"/>
    </location>
</feature>
<dbReference type="EMBL" id="CP035281">
    <property type="protein sequence ID" value="QAT42587.1"/>
    <property type="molecule type" value="Genomic_DNA"/>
</dbReference>
<dbReference type="PANTHER" id="PTHR30255:SF2">
    <property type="entry name" value="SINGLE-STRANDED-DNA-SPECIFIC EXONUCLEASE RECJ"/>
    <property type="match status" value="1"/>
</dbReference>
<dbReference type="KEGG" id="amij:EQM06_04760"/>
<dbReference type="InterPro" id="IPR051673">
    <property type="entry name" value="SSDNA_exonuclease_RecJ"/>
</dbReference>
<name>A0A410PUF8_9FIRM</name>
<evidence type="ECO:0000256" key="3">
    <source>
        <dbReference type="ARBA" id="ARBA00022722"/>
    </source>
</evidence>
<sequence>MRKLERSNFMEKWILVNRRADLKRIAETFHIDPLVAKLMRNRDIIEDRDIQAYLYPSLKELYDPFLLKDMKKAVEIVKTAIEKKQKIMAVTDFDCDGICTGYILKHGLEKLGADVCVEIPERIRDGYGINSRIVQDAADQGVKLIITGDNGIAAKEIIEEAKSYGIKVVVTDHHEVPYTVEKNKRVYQLPDADAVVDPKRQDCPYPYDGICGAVVAWKLIQAIYMNMGFGMEKAEEFLPFAAIATVADVMDLRDENRIIVKNGLSAINQTNHIGLRELIRANGLEQVTSYSIGFVLGPCLNSSGRLKTADLALKLLDTQNVDEAKELAAQLKLLNQERKELTEKGIQQAKAVIEENKLYNDSVLLVKLSEVHESIVGIIAGRVKETYNRPVIVLTNVKDGLKGSGRSVEQYDIFEKVNQFKGLLKRFGGHPMACGLSMEEANVDKLREGLNGESGLREEDLVPTVRIDAQVDLSYFTEDVVCGLEVLEPFGKGNTKPVFGEKQIKVMRLRYIGQNNQYLRLTICNKSPVERTALFFGEAEQFVAYFTEKYGRQEVDKAFRNQKNKIEMTITYYPQINVYNGVSSVQFIISHYR</sequence>
<gene>
    <name evidence="9" type="primary">recJ</name>
    <name evidence="9" type="ORF">EQM06_04760</name>
</gene>
<organism evidence="9 10">
    <name type="scientific">Aminipila luticellarii</name>
    <dbReference type="NCBI Taxonomy" id="2507160"/>
    <lineage>
        <taxon>Bacteria</taxon>
        <taxon>Bacillati</taxon>
        <taxon>Bacillota</taxon>
        <taxon>Clostridia</taxon>
        <taxon>Peptostreptococcales</taxon>
        <taxon>Anaerovoracaceae</taxon>
        <taxon>Aminipila</taxon>
    </lineage>
</organism>
<evidence type="ECO:0000259" key="7">
    <source>
        <dbReference type="Pfam" id="PF02272"/>
    </source>
</evidence>
<feature type="domain" description="RecJ OB" evidence="8">
    <location>
        <begin position="467"/>
        <end position="590"/>
    </location>
</feature>
<accession>A0A410PUF8</accession>
<dbReference type="Gene3D" id="3.10.310.30">
    <property type="match status" value="1"/>
</dbReference>
<feature type="domain" description="DDH" evidence="6">
    <location>
        <begin position="86"/>
        <end position="227"/>
    </location>
</feature>
<evidence type="ECO:0000256" key="5">
    <source>
        <dbReference type="ARBA" id="ARBA00022839"/>
    </source>
</evidence>
<dbReference type="Pfam" id="PF02272">
    <property type="entry name" value="DHHA1"/>
    <property type="match status" value="1"/>
</dbReference>
<dbReference type="InterPro" id="IPR003156">
    <property type="entry name" value="DHHA1_dom"/>
</dbReference>